<proteinExistence type="predicted"/>
<dbReference type="AlphaFoldDB" id="A0A2P2MT37"/>
<organism evidence="1">
    <name type="scientific">Rhizophora mucronata</name>
    <name type="common">Asiatic mangrove</name>
    <dbReference type="NCBI Taxonomy" id="61149"/>
    <lineage>
        <taxon>Eukaryota</taxon>
        <taxon>Viridiplantae</taxon>
        <taxon>Streptophyta</taxon>
        <taxon>Embryophyta</taxon>
        <taxon>Tracheophyta</taxon>
        <taxon>Spermatophyta</taxon>
        <taxon>Magnoliopsida</taxon>
        <taxon>eudicotyledons</taxon>
        <taxon>Gunneridae</taxon>
        <taxon>Pentapetalae</taxon>
        <taxon>rosids</taxon>
        <taxon>fabids</taxon>
        <taxon>Malpighiales</taxon>
        <taxon>Rhizophoraceae</taxon>
        <taxon>Rhizophora</taxon>
    </lineage>
</organism>
<sequence>MRSTESCSISTLAASTRQEGRLEMILFSTDSRNSLDTSTWVPASTCVGPNKGLITCLP</sequence>
<protein>
    <submittedName>
        <fullName evidence="1">Uncharacterized protein</fullName>
    </submittedName>
</protein>
<reference evidence="1" key="1">
    <citation type="submission" date="2018-02" db="EMBL/GenBank/DDBJ databases">
        <title>Rhizophora mucronata_Transcriptome.</title>
        <authorList>
            <person name="Meera S.P."/>
            <person name="Sreeshan A."/>
            <person name="Augustine A."/>
        </authorList>
    </citation>
    <scope>NUCLEOTIDE SEQUENCE</scope>
    <source>
        <tissue evidence="1">Leaf</tissue>
    </source>
</reference>
<accession>A0A2P2MT37</accession>
<dbReference type="EMBL" id="GGEC01052888">
    <property type="protein sequence ID" value="MBX33372.1"/>
    <property type="molecule type" value="Transcribed_RNA"/>
</dbReference>
<evidence type="ECO:0000313" key="1">
    <source>
        <dbReference type="EMBL" id="MBX33372.1"/>
    </source>
</evidence>
<name>A0A2P2MT37_RHIMU</name>